<organism evidence="1 2">
    <name type="scientific">Salinimonas sediminis</name>
    <dbReference type="NCBI Taxonomy" id="2303538"/>
    <lineage>
        <taxon>Bacteria</taxon>
        <taxon>Pseudomonadati</taxon>
        <taxon>Pseudomonadota</taxon>
        <taxon>Gammaproteobacteria</taxon>
        <taxon>Alteromonadales</taxon>
        <taxon>Alteromonadaceae</taxon>
        <taxon>Alteromonas/Salinimonas group</taxon>
        <taxon>Salinimonas</taxon>
    </lineage>
</organism>
<proteinExistence type="predicted"/>
<dbReference type="InterPro" id="IPR021732">
    <property type="entry name" value="DUF3301"/>
</dbReference>
<dbReference type="KEGG" id="salm:D0Y50_04315"/>
<dbReference type="AlphaFoldDB" id="A0A346NJF5"/>
<dbReference type="RefSeq" id="WP_108567931.1">
    <property type="nucleotide sequence ID" value="NZ_CP031769.1"/>
</dbReference>
<evidence type="ECO:0000313" key="2">
    <source>
        <dbReference type="Proteomes" id="UP000262073"/>
    </source>
</evidence>
<dbReference type="Proteomes" id="UP000262073">
    <property type="component" value="Chromosome"/>
</dbReference>
<accession>A0A346NJF5</accession>
<dbReference type="Pfam" id="PF11743">
    <property type="entry name" value="DUF3301"/>
    <property type="match status" value="1"/>
</dbReference>
<name>A0A346NJF5_9ALTE</name>
<gene>
    <name evidence="1" type="ORF">D0Y50_04315</name>
</gene>
<reference evidence="1 2" key="1">
    <citation type="submission" date="2018-08" db="EMBL/GenBank/DDBJ databases">
        <title>Salinimonas sediminis sp. nov., a piezophilic bacterium isolated from a deep-sea sediment sample from the New Britain Trench.</title>
        <authorList>
            <person name="Cao J."/>
        </authorList>
    </citation>
    <scope>NUCLEOTIDE SEQUENCE [LARGE SCALE GENOMIC DNA]</scope>
    <source>
        <strain evidence="1 2">N102</strain>
    </source>
</reference>
<keyword evidence="2" id="KW-1185">Reference proteome</keyword>
<dbReference type="OrthoDB" id="5959530at2"/>
<protein>
    <submittedName>
        <fullName evidence="1">DUF3301 domain-containing protein</fullName>
    </submittedName>
</protein>
<dbReference type="EMBL" id="CP031769">
    <property type="protein sequence ID" value="AXR05662.1"/>
    <property type="molecule type" value="Genomic_DNA"/>
</dbReference>
<evidence type="ECO:0000313" key="1">
    <source>
        <dbReference type="EMBL" id="AXR05662.1"/>
    </source>
</evidence>
<sequence length="101" mass="12044">MTLAELTLFLCLLLIGFQFWRIRSISERANLHIQQYCQTHQLQLLSVARRKTRLSFKYAKIDWHSVFVFEFSGNGEDRYVGEMELIGQRVLRTHLPPYRVN</sequence>